<accession>A0A841IM42</accession>
<evidence type="ECO:0000259" key="3">
    <source>
        <dbReference type="Pfam" id="PF13556"/>
    </source>
</evidence>
<protein>
    <recommendedName>
        <fullName evidence="6">PucR family transcriptional regulator</fullName>
    </recommendedName>
</protein>
<evidence type="ECO:0000313" key="4">
    <source>
        <dbReference type="EMBL" id="MBB6119879.1"/>
    </source>
</evidence>
<dbReference type="InterPro" id="IPR012914">
    <property type="entry name" value="PucR_dom"/>
</dbReference>
<keyword evidence="5" id="KW-1185">Reference proteome</keyword>
<feature type="domain" description="Purine catabolism PurC-like" evidence="2">
    <location>
        <begin position="35"/>
        <end position="132"/>
    </location>
</feature>
<evidence type="ECO:0000256" key="1">
    <source>
        <dbReference type="SAM" id="MobiDB-lite"/>
    </source>
</evidence>
<dbReference type="InterPro" id="IPR051448">
    <property type="entry name" value="CdaR-like_regulators"/>
</dbReference>
<dbReference type="RefSeq" id="WP_343064961.1">
    <property type="nucleotide sequence ID" value="NZ_JACHJO010000005.1"/>
</dbReference>
<sequence length="511" mass="54156">MADDADGIGAYSVALSTVLARRHLGLTAVVEVGDPGVSWAVASELVDPTPYLNGGELLLTAGVNLPADDAGLRSYVTALAEVGVSALGFGVTPVHDTVPAALAEQCRSQGLPLIEVPRLTPFAAVSRAVGEALEELRLRELQRLGDAHRDMARAVTADRPVDRILRVLASSLDAWALLTRPAASGDAETGAPAPVSATAGAPTAPDEELRTLAARLTEPSGPRSAKARTGGEEVFLHTVGTPPQEHGVLMVGRPRPLGITERAVLRTATALIDLVGRTVQDTQPVPGHLLAGLLLDGGPTEETEPLLSELTGATGRPAAYRVLHAAADARHTPASRLPLDTRVSGTRPDGTLRAVLADRGEEVHRADLDQLLLHGWTGALSGPVAAGELTEAQRHAAALLLRARTMGEPLLWEEDRDPFDALLSSADAAELARNVLGPLAGDDENARTLRRTLQAWLTRHGNWDRTAADLNAHRNSVRYRIGRIERELGVDLADPEQRMRLWFALTRSGEG</sequence>
<dbReference type="PANTHER" id="PTHR33744">
    <property type="entry name" value="CARBOHYDRATE DIACID REGULATOR"/>
    <property type="match status" value="1"/>
</dbReference>
<feature type="region of interest" description="Disordered" evidence="1">
    <location>
        <begin position="184"/>
        <end position="205"/>
    </location>
</feature>
<dbReference type="Proteomes" id="UP000536604">
    <property type="component" value="Unassembled WGS sequence"/>
</dbReference>
<dbReference type="Pfam" id="PF13556">
    <property type="entry name" value="HTH_30"/>
    <property type="match status" value="1"/>
</dbReference>
<reference evidence="4 5" key="1">
    <citation type="submission" date="2020-08" db="EMBL/GenBank/DDBJ databases">
        <title>Genomic Encyclopedia of Type Strains, Phase III (KMG-III): the genomes of soil and plant-associated and newly described type strains.</title>
        <authorList>
            <person name="Whitman W."/>
        </authorList>
    </citation>
    <scope>NUCLEOTIDE SEQUENCE [LARGE SCALE GENOMIC DNA]</scope>
    <source>
        <strain evidence="4 5">CECT 8712</strain>
    </source>
</reference>
<dbReference type="InterPro" id="IPR042070">
    <property type="entry name" value="PucR_C-HTH_sf"/>
</dbReference>
<comment type="caution">
    <text evidence="4">The sequence shown here is derived from an EMBL/GenBank/DDBJ whole genome shotgun (WGS) entry which is preliminary data.</text>
</comment>
<dbReference type="InterPro" id="IPR025736">
    <property type="entry name" value="PucR_C-HTH_dom"/>
</dbReference>
<evidence type="ECO:0000259" key="2">
    <source>
        <dbReference type="Pfam" id="PF07905"/>
    </source>
</evidence>
<evidence type="ECO:0008006" key="6">
    <source>
        <dbReference type="Google" id="ProtNLM"/>
    </source>
</evidence>
<proteinExistence type="predicted"/>
<feature type="domain" description="PucR C-terminal helix-turn-helix" evidence="3">
    <location>
        <begin position="449"/>
        <end position="505"/>
    </location>
</feature>
<organism evidence="4 5">
    <name type="scientific">Nocardiopsis algeriensis</name>
    <dbReference type="NCBI Taxonomy" id="1478215"/>
    <lineage>
        <taxon>Bacteria</taxon>
        <taxon>Bacillati</taxon>
        <taxon>Actinomycetota</taxon>
        <taxon>Actinomycetes</taxon>
        <taxon>Streptosporangiales</taxon>
        <taxon>Nocardiopsidaceae</taxon>
        <taxon>Nocardiopsis</taxon>
    </lineage>
</organism>
<dbReference type="PANTHER" id="PTHR33744:SF1">
    <property type="entry name" value="DNA-BINDING TRANSCRIPTIONAL ACTIVATOR ADER"/>
    <property type="match status" value="1"/>
</dbReference>
<dbReference type="AlphaFoldDB" id="A0A841IM42"/>
<gene>
    <name evidence="4" type="ORF">FHS13_001830</name>
</gene>
<dbReference type="Gene3D" id="1.10.10.2840">
    <property type="entry name" value="PucR C-terminal helix-turn-helix domain"/>
    <property type="match status" value="1"/>
</dbReference>
<dbReference type="EMBL" id="JACHJO010000005">
    <property type="protein sequence ID" value="MBB6119879.1"/>
    <property type="molecule type" value="Genomic_DNA"/>
</dbReference>
<name>A0A841IM42_9ACTN</name>
<evidence type="ECO:0000313" key="5">
    <source>
        <dbReference type="Proteomes" id="UP000536604"/>
    </source>
</evidence>
<dbReference type="Pfam" id="PF07905">
    <property type="entry name" value="PucR"/>
    <property type="match status" value="1"/>
</dbReference>